<sequence length="295" mass="30545">MTEAEPNRRAFLTRMGLFGVLAGAAVAVPVAAHAGSSGGTVPSLVLDLVRPALNTVSRQTYNALTVFAVPGQDEYSTRQGTPRSEPGAIEARATDFMLHALDNFVPFPDELARPIAGTLAAGLGGVPITLSGGLLGLDLSAVDSLGGAVDALLANDEVLPLSMVVALLLNSLALRVNPLSATGVLQSPFARLTYAEKAKAFSLLEGGDSTLVGAADSDVPEPLRETVSGLSGYVGGSLLTFSAFSTYSEWAVFSTGTRSVTGVPVGWRISDHDPGVLDGWDDLRGYYQNRKAVAA</sequence>
<evidence type="ECO:0000313" key="2">
    <source>
        <dbReference type="Proteomes" id="UP000734823"/>
    </source>
</evidence>
<keyword evidence="2" id="KW-1185">Reference proteome</keyword>
<dbReference type="RefSeq" id="WP_187218150.1">
    <property type="nucleotide sequence ID" value="NZ_JABVED010000001.1"/>
</dbReference>
<name>A0ABR7L0A3_9PSEU</name>
<gene>
    <name evidence="1" type="ORF">GPZ80_02860</name>
</gene>
<dbReference type="InterPro" id="IPR006311">
    <property type="entry name" value="TAT_signal"/>
</dbReference>
<dbReference type="PROSITE" id="PS51318">
    <property type="entry name" value="TAT"/>
    <property type="match status" value="1"/>
</dbReference>
<accession>A0ABR7L0A3</accession>
<proteinExistence type="predicted"/>
<reference evidence="1 2" key="1">
    <citation type="submission" date="2020-06" db="EMBL/GenBank/DDBJ databases">
        <title>Actinokineospora xiongansis sp. nov., isolated from soil of Baiyangdian.</title>
        <authorList>
            <person name="Zhang X."/>
        </authorList>
    </citation>
    <scope>NUCLEOTIDE SEQUENCE [LARGE SCALE GENOMIC DNA]</scope>
    <source>
        <strain evidence="1 2">HBU206404</strain>
    </source>
</reference>
<evidence type="ECO:0008006" key="3">
    <source>
        <dbReference type="Google" id="ProtNLM"/>
    </source>
</evidence>
<dbReference type="EMBL" id="JABVED010000001">
    <property type="protein sequence ID" value="MBC6446113.1"/>
    <property type="molecule type" value="Genomic_DNA"/>
</dbReference>
<organism evidence="1 2">
    <name type="scientific">Actinokineospora xionganensis</name>
    <dbReference type="NCBI Taxonomy" id="2684470"/>
    <lineage>
        <taxon>Bacteria</taxon>
        <taxon>Bacillati</taxon>
        <taxon>Actinomycetota</taxon>
        <taxon>Actinomycetes</taxon>
        <taxon>Pseudonocardiales</taxon>
        <taxon>Pseudonocardiaceae</taxon>
        <taxon>Actinokineospora</taxon>
    </lineage>
</organism>
<protein>
    <recommendedName>
        <fullName evidence="3">Secreted protein</fullName>
    </recommendedName>
</protein>
<comment type="caution">
    <text evidence="1">The sequence shown here is derived from an EMBL/GenBank/DDBJ whole genome shotgun (WGS) entry which is preliminary data.</text>
</comment>
<evidence type="ECO:0000313" key="1">
    <source>
        <dbReference type="EMBL" id="MBC6446113.1"/>
    </source>
</evidence>
<dbReference type="Proteomes" id="UP000734823">
    <property type="component" value="Unassembled WGS sequence"/>
</dbReference>